<feature type="compositionally biased region" description="Basic residues" evidence="2">
    <location>
        <begin position="510"/>
        <end position="519"/>
    </location>
</feature>
<dbReference type="Pfam" id="PF20776">
    <property type="entry name" value="SLS1_N"/>
    <property type="match status" value="1"/>
</dbReference>
<comment type="caution">
    <text evidence="4">The sequence shown here is derived from an EMBL/GenBank/DDBJ whole genome shotgun (WGS) entry which is preliminary data.</text>
</comment>
<feature type="compositionally biased region" description="Basic residues" evidence="2">
    <location>
        <begin position="299"/>
        <end position="309"/>
    </location>
</feature>
<feature type="region of interest" description="Disordered" evidence="2">
    <location>
        <begin position="147"/>
        <end position="170"/>
    </location>
</feature>
<feature type="region of interest" description="Disordered" evidence="2">
    <location>
        <begin position="510"/>
        <end position="530"/>
    </location>
</feature>
<feature type="compositionally biased region" description="Basic residues" evidence="2">
    <location>
        <begin position="156"/>
        <end position="166"/>
    </location>
</feature>
<keyword evidence="1" id="KW-0694">RNA-binding</keyword>
<evidence type="ECO:0000313" key="5">
    <source>
        <dbReference type="Proteomes" id="UP000789706"/>
    </source>
</evidence>
<sequence>MSTVSTSATTEIPIKEVVEGSTEVAEVGRIKKTSKKTAKRTNAIKTPIIKTEKTEAAEAIEATEAKVATKKRSKKRPAEIPIKDFETESSEATVVNSKKTTKRKTGKKKSNTGFPMKELGIETAIVSPTSTSETEILVKETETDAAEAVNEATTKKANKKTAKKKTSTSEIIEEAEIETAEATSTKKNNNKKRNVKKMTTAGEIEIPTKETETNLIEVAKATEIAPKKINKKTTKKSTIKEAETTETETAPKKTNIKNNIKNNIEKRTITETEAKAPVVTSSTEITIKDIKAEEAPSKTNKKKNVKKRKATTETKISTKGTDTETAVNDIVNETGTAHDASTAEILNKETETELTEAETAEVISKKKTAKKKKTLSKGVKDKEAKVVKNKETKVVKNKETKGSKIKEFQDINKKSIIKKSPLTKRKLRLSERDDYYTRQVTRTLLKELWTHKKLAKELSIEPPVPTGRWEDIETFKPKVIKLNKEEYDKLVSQLDHGFLAKQIHEYLRNNRHQLPKNKQNKQEDSKSKEKPISLTRNKEALIDLIIQEIWKYPKPIEIKNQPIQEIIQSKPLDIFFIVGPDGESLKWIETEANVKIFIDLNTFSFTLSGFRPNIDMAKEIIKKLTTYMSAIVDLPSHVKDDNKNLQEMMPYVQDICRTSGSFIELYNNHQIIISAQAQDNINEAQRLLNSAWMQPDQNENHIILYSNNYEGSKYCFMPIHDVVTLSMFHRNMHWHRLVGTSQLGDSPTVHGKLCRLHESESVLKDSMLWSQYNSKMESNEMNFYELGNFLANYLNTEENSNTQLEIHSMQSQSIQNIFLPPLEGTYTRQMVEQWVKKVNPTKLFLPRHQTIVQLDYIPSSQIDDPTNRLSFQFDVTDKNLQLKDFLIFKRRLLIDVMMMDW</sequence>
<dbReference type="InterPro" id="IPR036612">
    <property type="entry name" value="KH_dom_type_1_sf"/>
</dbReference>
<feature type="compositionally biased region" description="Basic residues" evidence="2">
    <location>
        <begin position="99"/>
        <end position="110"/>
    </location>
</feature>
<reference evidence="4" key="1">
    <citation type="submission" date="2021-06" db="EMBL/GenBank/DDBJ databases">
        <authorList>
            <person name="Kallberg Y."/>
            <person name="Tangrot J."/>
            <person name="Rosling A."/>
        </authorList>
    </citation>
    <scope>NUCLEOTIDE SEQUENCE</scope>
    <source>
        <strain evidence="4">AZ414A</strain>
    </source>
</reference>
<dbReference type="SUPFAM" id="SSF54791">
    <property type="entry name" value="Eukaryotic type KH-domain (KH-domain type I)"/>
    <property type="match status" value="1"/>
</dbReference>
<evidence type="ECO:0000313" key="4">
    <source>
        <dbReference type="EMBL" id="CAG8492917.1"/>
    </source>
</evidence>
<organism evidence="4 5">
    <name type="scientific">Diversispora eburnea</name>
    <dbReference type="NCBI Taxonomy" id="1213867"/>
    <lineage>
        <taxon>Eukaryota</taxon>
        <taxon>Fungi</taxon>
        <taxon>Fungi incertae sedis</taxon>
        <taxon>Mucoromycota</taxon>
        <taxon>Glomeromycotina</taxon>
        <taxon>Glomeromycetes</taxon>
        <taxon>Diversisporales</taxon>
        <taxon>Diversisporaceae</taxon>
        <taxon>Diversispora</taxon>
    </lineage>
</organism>
<dbReference type="AlphaFoldDB" id="A0A9N8WL79"/>
<dbReference type="InterPro" id="IPR048400">
    <property type="entry name" value="SLS1_N"/>
</dbReference>
<evidence type="ECO:0000259" key="3">
    <source>
        <dbReference type="Pfam" id="PF20776"/>
    </source>
</evidence>
<feature type="domain" description="SLS1 N-terminal" evidence="3">
    <location>
        <begin position="469"/>
        <end position="551"/>
    </location>
</feature>
<proteinExistence type="predicted"/>
<feature type="region of interest" description="Disordered" evidence="2">
    <location>
        <begin position="296"/>
        <end position="321"/>
    </location>
</feature>
<gene>
    <name evidence="4" type="ORF">DEBURN_LOCUS4274</name>
</gene>
<dbReference type="EMBL" id="CAJVPK010000315">
    <property type="protein sequence ID" value="CAG8492917.1"/>
    <property type="molecule type" value="Genomic_DNA"/>
</dbReference>
<dbReference type="PROSITE" id="PS50084">
    <property type="entry name" value="KH_TYPE_1"/>
    <property type="match status" value="1"/>
</dbReference>
<feature type="compositionally biased region" description="Basic and acidic residues" evidence="2">
    <location>
        <begin position="520"/>
        <end position="530"/>
    </location>
</feature>
<feature type="region of interest" description="Disordered" evidence="2">
    <location>
        <begin position="88"/>
        <end position="115"/>
    </location>
</feature>
<keyword evidence="5" id="KW-1185">Reference proteome</keyword>
<dbReference type="OrthoDB" id="5392646at2759"/>
<feature type="region of interest" description="Disordered" evidence="2">
    <location>
        <begin position="231"/>
        <end position="259"/>
    </location>
</feature>
<protein>
    <submittedName>
        <fullName evidence="4">1402_t:CDS:1</fullName>
    </submittedName>
</protein>
<evidence type="ECO:0000256" key="1">
    <source>
        <dbReference type="PROSITE-ProRule" id="PRU00117"/>
    </source>
</evidence>
<dbReference type="Proteomes" id="UP000789706">
    <property type="component" value="Unassembled WGS sequence"/>
</dbReference>
<name>A0A9N8WL79_9GLOM</name>
<dbReference type="GO" id="GO:0003723">
    <property type="term" value="F:RNA binding"/>
    <property type="evidence" value="ECO:0007669"/>
    <property type="project" value="UniProtKB-UniRule"/>
</dbReference>
<evidence type="ECO:0000256" key="2">
    <source>
        <dbReference type="SAM" id="MobiDB-lite"/>
    </source>
</evidence>
<accession>A0A9N8WL79</accession>